<dbReference type="Pfam" id="PF03704">
    <property type="entry name" value="BTAD"/>
    <property type="match status" value="1"/>
</dbReference>
<accession>A0ABW1A0C1</accession>
<keyword evidence="2" id="KW-0804">Transcription</keyword>
<dbReference type="SMART" id="SM01043">
    <property type="entry name" value="BTAD"/>
    <property type="match status" value="1"/>
</dbReference>
<dbReference type="InterPro" id="IPR027417">
    <property type="entry name" value="P-loop_NTPase"/>
</dbReference>
<keyword evidence="4" id="KW-0547">Nucleotide-binding</keyword>
<dbReference type="InterPro" id="IPR019734">
    <property type="entry name" value="TPR_rpt"/>
</dbReference>
<evidence type="ECO:0000259" key="3">
    <source>
        <dbReference type="SMART" id="SM01043"/>
    </source>
</evidence>
<dbReference type="PANTHER" id="PTHR35807:SF1">
    <property type="entry name" value="TRANSCRIPTIONAL REGULATOR REDD"/>
    <property type="match status" value="1"/>
</dbReference>
<organism evidence="4 5">
    <name type="scientific">Actinomadura rugatobispora</name>
    <dbReference type="NCBI Taxonomy" id="1994"/>
    <lineage>
        <taxon>Bacteria</taxon>
        <taxon>Bacillati</taxon>
        <taxon>Actinomycetota</taxon>
        <taxon>Actinomycetes</taxon>
        <taxon>Streptosporangiales</taxon>
        <taxon>Thermomonosporaceae</taxon>
        <taxon>Actinomadura</taxon>
    </lineage>
</organism>
<dbReference type="Proteomes" id="UP001596074">
    <property type="component" value="Unassembled WGS sequence"/>
</dbReference>
<sequence length="963" mass="104364">MDFRILGRLDVRSDEGEPIAISQPLLRAAICVLLLKADRPLTSDQLGELLWDEGAGRKAGALKTGISGVRRLLATARLPPGHGGYRLRLDDHDTLDLLDFRALGGQAREAAGRGDDALAAELYERALALWGVPPLEDLPRTAAMSGIVTGLLAERRLAREDLARARLVLGGHRELLPELRSWVAEEPLNEHLWARLLLALYRSGHKAEALQAYDEAQNTLVNETGAEPGPELQRMWHRVKVDDPELAHRAQKRPAALLAPPLARQLPPDIRDFTGREAECGRIRRLLSFAPSATAPPIVCVTGAPGLGKTALAVHVAHLEAASFPDGQLYLQLTGASSAPRDPAVVLNEVLRAVGVAPSDIPDTLDERAALYRSRLAGRRVLVVADDAAGPEQVLPLLPGASGSAIIVTSRIRSPSPDGAHLVDLERLPPDAGVRMLTRIVGRDRVAADPAAAERIVHACDGFPLAVRIAGARLAARPSWPLAHLAGLLLEEGRRLDHLTAVRAHIEAAYESLDEPSRRAFRMLALAGPHDVAPWVIEVLVGDRAAADAVDGLVDRSLLITVGVDAAGQPRYRLHDLLREYAAERLAEDPEREAALERLTLGWLELADAADARVPRDPYFPAPTRLHPRLVVNDDLIARLIEPDAAAWLDSELANLRTAVVSACAAGRFRLATGLVLRLAAHLHLRRRHDEAEHLWRAVLEAAAREGDTLIAAHARLRAATVISADRRRPLDAVPLVEACVADLEELPYSRDLPRALGMRAYGSLSLGGLEAARRDAERGLELARDIADPYAAFTCLRVLGLVLSVTGHHQEADKAATESLTIARDIGVPAFMGLALYTVVRAYLTAGSYEKIPALCEEGLHLTDAIGHTLGEAYFHEQWGYAHQGLGEHKRAAPRLLKAAELFDSQEALAAGASCRSLLADSYRALGRHEEARAQLEWCLAAYGELDDPEAEDEIRTRMPAP</sequence>
<dbReference type="GO" id="GO:0005524">
    <property type="term" value="F:ATP binding"/>
    <property type="evidence" value="ECO:0007669"/>
    <property type="project" value="UniProtKB-KW"/>
</dbReference>
<comment type="caution">
    <text evidence="4">The sequence shown here is derived from an EMBL/GenBank/DDBJ whole genome shotgun (WGS) entry which is preliminary data.</text>
</comment>
<evidence type="ECO:0000256" key="1">
    <source>
        <dbReference type="ARBA" id="ARBA00023015"/>
    </source>
</evidence>
<proteinExistence type="predicted"/>
<dbReference type="RefSeq" id="WP_378284670.1">
    <property type="nucleotide sequence ID" value="NZ_JBHSON010000037.1"/>
</dbReference>
<protein>
    <submittedName>
        <fullName evidence="4">ATP-binding protein</fullName>
    </submittedName>
</protein>
<keyword evidence="1" id="KW-0805">Transcription regulation</keyword>
<dbReference type="InterPro" id="IPR051677">
    <property type="entry name" value="AfsR-DnrI-RedD_regulator"/>
</dbReference>
<dbReference type="InterPro" id="IPR016032">
    <property type="entry name" value="Sig_transdc_resp-reg_C-effctor"/>
</dbReference>
<dbReference type="SUPFAM" id="SSF48452">
    <property type="entry name" value="TPR-like"/>
    <property type="match status" value="3"/>
</dbReference>
<dbReference type="SUPFAM" id="SSF46894">
    <property type="entry name" value="C-terminal effector domain of the bipartite response regulators"/>
    <property type="match status" value="1"/>
</dbReference>
<dbReference type="Gene3D" id="1.10.10.10">
    <property type="entry name" value="Winged helix-like DNA-binding domain superfamily/Winged helix DNA-binding domain"/>
    <property type="match status" value="1"/>
</dbReference>
<dbReference type="Gene3D" id="3.40.50.300">
    <property type="entry name" value="P-loop containing nucleotide triphosphate hydrolases"/>
    <property type="match status" value="1"/>
</dbReference>
<dbReference type="CDD" id="cd15831">
    <property type="entry name" value="BTAD"/>
    <property type="match status" value="1"/>
</dbReference>
<gene>
    <name evidence="4" type="ORF">ACFPZN_25420</name>
</gene>
<dbReference type="InterPro" id="IPR011990">
    <property type="entry name" value="TPR-like_helical_dom_sf"/>
</dbReference>
<dbReference type="InterPro" id="IPR036388">
    <property type="entry name" value="WH-like_DNA-bd_sf"/>
</dbReference>
<feature type="domain" description="Bacterial transcriptional activator" evidence="3">
    <location>
        <begin position="95"/>
        <end position="240"/>
    </location>
</feature>
<dbReference type="Pfam" id="PF25872">
    <property type="entry name" value="HTH_77"/>
    <property type="match status" value="1"/>
</dbReference>
<dbReference type="SMART" id="SM00028">
    <property type="entry name" value="TPR"/>
    <property type="match status" value="7"/>
</dbReference>
<keyword evidence="5" id="KW-1185">Reference proteome</keyword>
<name>A0ABW1A0C1_9ACTN</name>
<dbReference type="PANTHER" id="PTHR35807">
    <property type="entry name" value="TRANSCRIPTIONAL REGULATOR REDD-RELATED"/>
    <property type="match status" value="1"/>
</dbReference>
<dbReference type="PRINTS" id="PR00364">
    <property type="entry name" value="DISEASERSIST"/>
</dbReference>
<keyword evidence="4" id="KW-0067">ATP-binding</keyword>
<dbReference type="InterPro" id="IPR005158">
    <property type="entry name" value="BTAD"/>
</dbReference>
<dbReference type="EMBL" id="JBHSON010000037">
    <property type="protein sequence ID" value="MFC5748969.1"/>
    <property type="molecule type" value="Genomic_DNA"/>
</dbReference>
<reference evidence="5" key="1">
    <citation type="journal article" date="2019" name="Int. J. Syst. Evol. Microbiol.">
        <title>The Global Catalogue of Microorganisms (GCM) 10K type strain sequencing project: providing services to taxonomists for standard genome sequencing and annotation.</title>
        <authorList>
            <consortium name="The Broad Institute Genomics Platform"/>
            <consortium name="The Broad Institute Genome Sequencing Center for Infectious Disease"/>
            <person name="Wu L."/>
            <person name="Ma J."/>
        </authorList>
    </citation>
    <scope>NUCLEOTIDE SEQUENCE [LARGE SCALE GENOMIC DNA]</scope>
    <source>
        <strain evidence="5">KCTC 42087</strain>
    </source>
</reference>
<evidence type="ECO:0000313" key="5">
    <source>
        <dbReference type="Proteomes" id="UP001596074"/>
    </source>
</evidence>
<dbReference type="Gene3D" id="1.25.40.10">
    <property type="entry name" value="Tetratricopeptide repeat domain"/>
    <property type="match status" value="2"/>
</dbReference>
<evidence type="ECO:0000313" key="4">
    <source>
        <dbReference type="EMBL" id="MFC5748969.1"/>
    </source>
</evidence>
<dbReference type="InterPro" id="IPR058852">
    <property type="entry name" value="HTH_77"/>
</dbReference>
<dbReference type="SUPFAM" id="SSF52540">
    <property type="entry name" value="P-loop containing nucleoside triphosphate hydrolases"/>
    <property type="match status" value="1"/>
</dbReference>
<evidence type="ECO:0000256" key="2">
    <source>
        <dbReference type="ARBA" id="ARBA00023163"/>
    </source>
</evidence>